<dbReference type="PANTHER" id="PTHR22991">
    <property type="entry name" value="PROTEIN CBG13490"/>
    <property type="match status" value="1"/>
</dbReference>
<comment type="caution">
    <text evidence="3">The sequence shown here is derived from an EMBL/GenBank/DDBJ whole genome shotgun (WGS) entry which is preliminary data.</text>
</comment>
<dbReference type="CDD" id="cd00037">
    <property type="entry name" value="CLECT"/>
    <property type="match status" value="2"/>
</dbReference>
<accession>A0AAN5CWJ7</accession>
<reference evidence="4" key="1">
    <citation type="submission" date="2022-10" db="EMBL/GenBank/DDBJ databases">
        <title>Genome assembly of Pristionchus species.</title>
        <authorList>
            <person name="Yoshida K."/>
            <person name="Sommer R.J."/>
        </authorList>
    </citation>
    <scope>NUCLEOTIDE SEQUENCE [LARGE SCALE GENOMIC DNA]</scope>
    <source>
        <strain evidence="4">RS5460</strain>
    </source>
</reference>
<keyword evidence="1" id="KW-1015">Disulfide bond</keyword>
<protein>
    <recommendedName>
        <fullName evidence="2">C-type lectin domain-containing protein</fullName>
    </recommendedName>
</protein>
<organism evidence="3 4">
    <name type="scientific">Pristionchus mayeri</name>
    <dbReference type="NCBI Taxonomy" id="1317129"/>
    <lineage>
        <taxon>Eukaryota</taxon>
        <taxon>Metazoa</taxon>
        <taxon>Ecdysozoa</taxon>
        <taxon>Nematoda</taxon>
        <taxon>Chromadorea</taxon>
        <taxon>Rhabditida</taxon>
        <taxon>Rhabditina</taxon>
        <taxon>Diplogasteromorpha</taxon>
        <taxon>Diplogasteroidea</taxon>
        <taxon>Neodiplogasteridae</taxon>
        <taxon>Pristionchus</taxon>
    </lineage>
</organism>
<feature type="non-terminal residue" evidence="3">
    <location>
        <position position="1"/>
    </location>
</feature>
<dbReference type="Gene3D" id="3.10.100.10">
    <property type="entry name" value="Mannose-Binding Protein A, subunit A"/>
    <property type="match status" value="2"/>
</dbReference>
<keyword evidence="4" id="KW-1185">Reference proteome</keyword>
<dbReference type="PANTHER" id="PTHR22991:SF40">
    <property type="entry name" value="PROTEIN CBG13490"/>
    <property type="match status" value="1"/>
</dbReference>
<dbReference type="SUPFAM" id="SSF56436">
    <property type="entry name" value="C-type lectin-like"/>
    <property type="match status" value="2"/>
</dbReference>
<proteinExistence type="predicted"/>
<dbReference type="InterPro" id="IPR001304">
    <property type="entry name" value="C-type_lectin-like"/>
</dbReference>
<gene>
    <name evidence="3" type="ORF">PMAYCL1PPCAC_22114</name>
</gene>
<sequence>AEDVCQTEYEAHLPSVSTAKINEALVAVRDNYIDSAFHIWIGLNCSAEGEWYWLDGTPYDESQSNQVPGQGIVLDKTYCNSAGNIAFVLDKDGYWQAINDWEEYPSAICTIRYGVSLRFSWTSKLLCPAGYVRFDDDGETWCFVWNVPLLPANSVGFEDALSACEHRQGETLPIPQSAELSDVLQELRLSPAGDSIWLGIVCNMGTLQLEWEDGTPVSFNKFEEEPPENCTDVSHYAQTRFETWQLQDSDKELSTYVCVRRASTTLPPLPTLQPSLNCNYDMHFMNGWCYAFAKAPAGSNFQVIT</sequence>
<dbReference type="InterPro" id="IPR016187">
    <property type="entry name" value="CTDL_fold"/>
</dbReference>
<dbReference type="Pfam" id="PF00059">
    <property type="entry name" value="Lectin_C"/>
    <property type="match status" value="2"/>
</dbReference>
<dbReference type="PROSITE" id="PS50041">
    <property type="entry name" value="C_TYPE_LECTIN_2"/>
    <property type="match status" value="2"/>
</dbReference>
<dbReference type="AlphaFoldDB" id="A0AAN5CWJ7"/>
<feature type="domain" description="C-type lectin" evidence="2">
    <location>
        <begin position="138"/>
        <end position="245"/>
    </location>
</feature>
<evidence type="ECO:0000313" key="4">
    <source>
        <dbReference type="Proteomes" id="UP001328107"/>
    </source>
</evidence>
<evidence type="ECO:0000259" key="2">
    <source>
        <dbReference type="PROSITE" id="PS50041"/>
    </source>
</evidence>
<dbReference type="SMART" id="SM00034">
    <property type="entry name" value="CLECT"/>
    <property type="match status" value="2"/>
</dbReference>
<dbReference type="EMBL" id="BTRK01000005">
    <property type="protein sequence ID" value="GMR51919.1"/>
    <property type="molecule type" value="Genomic_DNA"/>
</dbReference>
<name>A0AAN5CWJ7_9BILA</name>
<dbReference type="InterPro" id="IPR016186">
    <property type="entry name" value="C-type_lectin-like/link_sf"/>
</dbReference>
<dbReference type="InterPro" id="IPR050976">
    <property type="entry name" value="Snaclec"/>
</dbReference>
<feature type="domain" description="C-type lectin" evidence="2">
    <location>
        <begin position="1"/>
        <end position="96"/>
    </location>
</feature>
<evidence type="ECO:0000313" key="3">
    <source>
        <dbReference type="EMBL" id="GMR51919.1"/>
    </source>
</evidence>
<evidence type="ECO:0000256" key="1">
    <source>
        <dbReference type="ARBA" id="ARBA00023157"/>
    </source>
</evidence>
<dbReference type="Proteomes" id="UP001328107">
    <property type="component" value="Unassembled WGS sequence"/>
</dbReference>